<dbReference type="AlphaFoldDB" id="A0A2R6ACZ1"/>
<proteinExistence type="predicted"/>
<evidence type="ECO:0000313" key="2">
    <source>
        <dbReference type="Proteomes" id="UP000240569"/>
    </source>
</evidence>
<reference evidence="1 2" key="1">
    <citation type="submission" date="2017-04" db="EMBL/GenBank/DDBJ databases">
        <title>Novel microbial lineages endemic to geothermal iron-oxide mats fill important gaps in the evolutionary history of Archaea.</title>
        <authorList>
            <person name="Jay Z.J."/>
            <person name="Beam J.P."/>
            <person name="Dlakic M."/>
            <person name="Rusch D.B."/>
            <person name="Kozubal M.A."/>
            <person name="Inskeep W.P."/>
        </authorList>
    </citation>
    <scope>NUCLEOTIDE SEQUENCE [LARGE SCALE GENOMIC DNA]</scope>
    <source>
        <strain evidence="1">BE_D</strain>
    </source>
</reference>
<evidence type="ECO:0000313" key="1">
    <source>
        <dbReference type="EMBL" id="PSN84227.1"/>
    </source>
</evidence>
<comment type="caution">
    <text evidence="1">The sequence shown here is derived from an EMBL/GenBank/DDBJ whole genome shotgun (WGS) entry which is preliminary data.</text>
</comment>
<protein>
    <submittedName>
        <fullName evidence="1">Uncharacterized protein</fullName>
    </submittedName>
</protein>
<organism evidence="1 2">
    <name type="scientific">Candidatus Marsarchaeota G1 archaeon BE_D</name>
    <dbReference type="NCBI Taxonomy" id="1978156"/>
    <lineage>
        <taxon>Archaea</taxon>
        <taxon>Candidatus Marsarchaeota</taxon>
        <taxon>Candidatus Marsarchaeota group 1</taxon>
    </lineage>
</organism>
<sequence>MLVLHSLEYQKIYRGQCVCPHRVHKILKNPLSVTTEAIPVENTKKLLQKSQSHFRTRRQALVMFFSLCFWLC</sequence>
<accession>A0A2R6ACZ1</accession>
<name>A0A2R6ACZ1_9ARCH</name>
<gene>
    <name evidence="1" type="ORF">B9Q02_09725</name>
</gene>
<dbReference type="EMBL" id="NEXD01000084">
    <property type="protein sequence ID" value="PSN84227.1"/>
    <property type="molecule type" value="Genomic_DNA"/>
</dbReference>
<dbReference type="Proteomes" id="UP000240569">
    <property type="component" value="Unassembled WGS sequence"/>
</dbReference>